<dbReference type="InterPro" id="IPR007219">
    <property type="entry name" value="XnlR_reg_dom"/>
</dbReference>
<dbReference type="InterPro" id="IPR001138">
    <property type="entry name" value="Zn2Cys6_DnaBD"/>
</dbReference>
<dbReference type="Pfam" id="PF00172">
    <property type="entry name" value="Zn_clus"/>
    <property type="match status" value="1"/>
</dbReference>
<reference evidence="7 8" key="1">
    <citation type="journal article" date="2018" name="Front. Microbiol.">
        <title>Genomic and genetic insights into a cosmopolitan fungus, Paecilomyces variotii (Eurotiales).</title>
        <authorList>
            <person name="Urquhart A.S."/>
            <person name="Mondo S.J."/>
            <person name="Makela M.R."/>
            <person name="Hane J.K."/>
            <person name="Wiebenga A."/>
            <person name="He G."/>
            <person name="Mihaltcheva S."/>
            <person name="Pangilinan J."/>
            <person name="Lipzen A."/>
            <person name="Barry K."/>
            <person name="de Vries R.P."/>
            <person name="Grigoriev I.V."/>
            <person name="Idnurm A."/>
        </authorList>
    </citation>
    <scope>NUCLEOTIDE SEQUENCE [LARGE SCALE GENOMIC DNA]</scope>
    <source>
        <strain evidence="7 8">CBS 101075</strain>
    </source>
</reference>
<dbReference type="STRING" id="264951.A0A443HSZ3"/>
<dbReference type="GO" id="GO:0008270">
    <property type="term" value="F:zinc ion binding"/>
    <property type="evidence" value="ECO:0007669"/>
    <property type="project" value="InterPro"/>
</dbReference>
<dbReference type="Gene3D" id="4.10.240.10">
    <property type="entry name" value="Zn(2)-C6 fungal-type DNA-binding domain"/>
    <property type="match status" value="1"/>
</dbReference>
<evidence type="ECO:0000259" key="6">
    <source>
        <dbReference type="PROSITE" id="PS50048"/>
    </source>
</evidence>
<dbReference type="Pfam" id="PF04082">
    <property type="entry name" value="Fungal_trans"/>
    <property type="match status" value="1"/>
</dbReference>
<organism evidence="7 8">
    <name type="scientific">Byssochlamys spectabilis</name>
    <name type="common">Paecilomyces variotii</name>
    <dbReference type="NCBI Taxonomy" id="264951"/>
    <lineage>
        <taxon>Eukaryota</taxon>
        <taxon>Fungi</taxon>
        <taxon>Dikarya</taxon>
        <taxon>Ascomycota</taxon>
        <taxon>Pezizomycotina</taxon>
        <taxon>Eurotiomycetes</taxon>
        <taxon>Eurotiomycetidae</taxon>
        <taxon>Eurotiales</taxon>
        <taxon>Thermoascaceae</taxon>
        <taxon>Paecilomyces</taxon>
    </lineage>
</organism>
<dbReference type="SMART" id="SM00906">
    <property type="entry name" value="Fungal_trans"/>
    <property type="match status" value="1"/>
</dbReference>
<dbReference type="PROSITE" id="PS00463">
    <property type="entry name" value="ZN2_CY6_FUNGAL_1"/>
    <property type="match status" value="1"/>
</dbReference>
<dbReference type="VEuPathDB" id="FungiDB:C8Q69DRAFT_384888"/>
<dbReference type="Proteomes" id="UP000283841">
    <property type="component" value="Unassembled WGS sequence"/>
</dbReference>
<evidence type="ECO:0000313" key="7">
    <source>
        <dbReference type="EMBL" id="RWQ94914.1"/>
    </source>
</evidence>
<keyword evidence="4" id="KW-0804">Transcription</keyword>
<dbReference type="GO" id="GO:0006351">
    <property type="term" value="P:DNA-templated transcription"/>
    <property type="evidence" value="ECO:0007669"/>
    <property type="project" value="InterPro"/>
</dbReference>
<comment type="caution">
    <text evidence="7">The sequence shown here is derived from an EMBL/GenBank/DDBJ whole genome shotgun (WGS) entry which is preliminary data.</text>
</comment>
<keyword evidence="1" id="KW-0479">Metal-binding</keyword>
<dbReference type="RefSeq" id="XP_028484559.1">
    <property type="nucleotide sequence ID" value="XM_028627620.1"/>
</dbReference>
<keyword evidence="5" id="KW-0539">Nucleus</keyword>
<dbReference type="InterPro" id="IPR036864">
    <property type="entry name" value="Zn2-C6_fun-type_DNA-bd_sf"/>
</dbReference>
<proteinExistence type="predicted"/>
<gene>
    <name evidence="7" type="ORF">C8Q69DRAFT_384888</name>
</gene>
<keyword evidence="2" id="KW-0805">Transcription regulation</keyword>
<dbReference type="InterPro" id="IPR050797">
    <property type="entry name" value="Carb_Metab_Trans_Reg"/>
</dbReference>
<dbReference type="AlphaFoldDB" id="A0A443HSZ3"/>
<feature type="non-terminal residue" evidence="7">
    <location>
        <position position="1"/>
    </location>
</feature>
<protein>
    <recommendedName>
        <fullName evidence="6">Zn(2)-C6 fungal-type domain-containing protein</fullName>
    </recommendedName>
</protein>
<keyword evidence="3" id="KW-0238">DNA-binding</keyword>
<name>A0A443HSZ3_BYSSP</name>
<dbReference type="GeneID" id="39596897"/>
<dbReference type="EMBL" id="RCNU01000006">
    <property type="protein sequence ID" value="RWQ94914.1"/>
    <property type="molecule type" value="Genomic_DNA"/>
</dbReference>
<dbReference type="GO" id="GO:0000981">
    <property type="term" value="F:DNA-binding transcription factor activity, RNA polymerase II-specific"/>
    <property type="evidence" value="ECO:0007669"/>
    <property type="project" value="InterPro"/>
</dbReference>
<evidence type="ECO:0000256" key="5">
    <source>
        <dbReference type="ARBA" id="ARBA00023242"/>
    </source>
</evidence>
<dbReference type="GO" id="GO:0003677">
    <property type="term" value="F:DNA binding"/>
    <property type="evidence" value="ECO:0007669"/>
    <property type="project" value="UniProtKB-KW"/>
</dbReference>
<accession>A0A443HSZ3</accession>
<evidence type="ECO:0000256" key="1">
    <source>
        <dbReference type="ARBA" id="ARBA00022723"/>
    </source>
</evidence>
<feature type="domain" description="Zn(2)-C6 fungal-type" evidence="6">
    <location>
        <begin position="10"/>
        <end position="39"/>
    </location>
</feature>
<dbReference type="PANTHER" id="PTHR31668:SF20">
    <property type="entry name" value="ZN(II)2CYS6 TRANSCRIPTION FACTOR (EUROFUNG)"/>
    <property type="match status" value="1"/>
</dbReference>
<sequence>IEVEMSTKRACDACHRRKIRCAGGQPCWNCGHASLSCTYNAIPQKKGPKGNRAKVISELRETKLRDHANTGGYVDGFDTVTPPLSPPSSHKSEIIDQQLVSRCIESFFIHLYPTIPIFEKGALLNRAKNMSTSIDNYCLMTSLCAFVLTQPGHRVNVSDFSGGSRLTSHDLGKATFEEAIRIRKLSSFIERPNSDAVVTAYLLFGCCFYLDKHSTAWFYLREAATLAEIIGMDEESYYLSTDTTAGIRERRLFWVIFITERSYALQKHRSLTLHPKLTLPTLYEDSNDFSAISALTQRVNLFRPLDDDFVGLWNKTKTTCTAQWLVQLQQQLTDVLPEKLAGTESQVADLKTTQQWLHIVIWRVSMASGFLSSTSPHPAMRFTYPVDIARDLIEGTSDIALRSMSIHGSALTEKLFDIACSLMDVMACTPANPSTATIAVGPKTYLNRLCSLLSRLPGGSSRYLPVLLSRVDD</sequence>
<evidence type="ECO:0000313" key="8">
    <source>
        <dbReference type="Proteomes" id="UP000283841"/>
    </source>
</evidence>
<evidence type="ECO:0000256" key="3">
    <source>
        <dbReference type="ARBA" id="ARBA00023125"/>
    </source>
</evidence>
<dbReference type="SMART" id="SM00066">
    <property type="entry name" value="GAL4"/>
    <property type="match status" value="1"/>
</dbReference>
<evidence type="ECO:0000256" key="2">
    <source>
        <dbReference type="ARBA" id="ARBA00023015"/>
    </source>
</evidence>
<dbReference type="PROSITE" id="PS50048">
    <property type="entry name" value="ZN2_CY6_FUNGAL_2"/>
    <property type="match status" value="1"/>
</dbReference>
<evidence type="ECO:0000256" key="4">
    <source>
        <dbReference type="ARBA" id="ARBA00023163"/>
    </source>
</evidence>
<dbReference type="SUPFAM" id="SSF57701">
    <property type="entry name" value="Zn2/Cys6 DNA-binding domain"/>
    <property type="match status" value="1"/>
</dbReference>
<feature type="non-terminal residue" evidence="7">
    <location>
        <position position="473"/>
    </location>
</feature>
<dbReference type="CDD" id="cd00067">
    <property type="entry name" value="GAL4"/>
    <property type="match status" value="1"/>
</dbReference>
<dbReference type="CDD" id="cd12148">
    <property type="entry name" value="fungal_TF_MHR"/>
    <property type="match status" value="1"/>
</dbReference>
<keyword evidence="8" id="KW-1185">Reference proteome</keyword>
<dbReference type="PANTHER" id="PTHR31668">
    <property type="entry name" value="GLUCOSE TRANSPORT TRANSCRIPTION REGULATOR RGT1-RELATED-RELATED"/>
    <property type="match status" value="1"/>
</dbReference>